<evidence type="ECO:0000256" key="1">
    <source>
        <dbReference type="ARBA" id="ARBA00004771"/>
    </source>
</evidence>
<keyword evidence="6 11" id="KW-0808">Transferase</keyword>
<organism evidence="15 16">
    <name type="scientific">Nocardioides currus</name>
    <dbReference type="NCBI Taxonomy" id="2133958"/>
    <lineage>
        <taxon>Bacteria</taxon>
        <taxon>Bacillati</taxon>
        <taxon>Actinomycetota</taxon>
        <taxon>Actinomycetes</taxon>
        <taxon>Propionibacteriales</taxon>
        <taxon>Nocardioidaceae</taxon>
        <taxon>Nocardioides</taxon>
    </lineage>
</organism>
<comment type="caution">
    <text evidence="15">The sequence shown here is derived from an EMBL/GenBank/DDBJ whole genome shotgun (WGS) entry which is preliminary data.</text>
</comment>
<evidence type="ECO:0000256" key="8">
    <source>
        <dbReference type="ARBA" id="ARBA00023098"/>
    </source>
</evidence>
<evidence type="ECO:0000313" key="16">
    <source>
        <dbReference type="Proteomes" id="UP000244867"/>
    </source>
</evidence>
<dbReference type="AlphaFoldDB" id="A0A2R7YSR1"/>
<dbReference type="InterPro" id="IPR014292">
    <property type="entry name" value="Acyl_transf_WS/DGAT"/>
</dbReference>
<name>A0A2R7YSR1_9ACTN</name>
<feature type="compositionally biased region" description="Basic residues" evidence="12">
    <location>
        <begin position="468"/>
        <end position="482"/>
    </location>
</feature>
<protein>
    <recommendedName>
        <fullName evidence="4 11">Diacylglycerol O-acyltransferase</fullName>
        <ecNumber evidence="4 11">2.3.1.20</ecNumber>
    </recommendedName>
</protein>
<dbReference type="GO" id="GO:0019432">
    <property type="term" value="P:triglyceride biosynthetic process"/>
    <property type="evidence" value="ECO:0007669"/>
    <property type="project" value="UniProtKB-UniPathway"/>
</dbReference>
<dbReference type="Pfam" id="PF03007">
    <property type="entry name" value="WS_DGAT_cat"/>
    <property type="match status" value="1"/>
</dbReference>
<comment type="catalytic activity">
    <reaction evidence="10 11">
        <text>an acyl-CoA + a 1,2-diacyl-sn-glycerol = a triacyl-sn-glycerol + CoA</text>
        <dbReference type="Rhea" id="RHEA:10868"/>
        <dbReference type="ChEBI" id="CHEBI:17815"/>
        <dbReference type="ChEBI" id="CHEBI:57287"/>
        <dbReference type="ChEBI" id="CHEBI:58342"/>
        <dbReference type="ChEBI" id="CHEBI:64615"/>
        <dbReference type="EC" id="2.3.1.20"/>
    </reaction>
</comment>
<keyword evidence="16" id="KW-1185">Reference proteome</keyword>
<dbReference type="NCBIfam" id="TIGR02946">
    <property type="entry name" value="acyl_WS_DGAT"/>
    <property type="match status" value="1"/>
</dbReference>
<comment type="pathway">
    <text evidence="1 11">Glycerolipid metabolism; triacylglycerol biosynthesis.</text>
</comment>
<evidence type="ECO:0000313" key="15">
    <source>
        <dbReference type="EMBL" id="PUA79445.1"/>
    </source>
</evidence>
<evidence type="ECO:0000256" key="2">
    <source>
        <dbReference type="ARBA" id="ARBA00005189"/>
    </source>
</evidence>
<keyword evidence="7 11" id="KW-0319">Glycerol metabolism</keyword>
<keyword evidence="8 11" id="KW-0443">Lipid metabolism</keyword>
<dbReference type="UniPathway" id="UPA00282"/>
<keyword evidence="5 11" id="KW-0444">Lipid biosynthesis</keyword>
<dbReference type="GO" id="GO:0004144">
    <property type="term" value="F:diacylglycerol O-acyltransferase activity"/>
    <property type="evidence" value="ECO:0007669"/>
    <property type="project" value="UniProtKB-EC"/>
</dbReference>
<comment type="pathway">
    <text evidence="2">Lipid metabolism.</text>
</comment>
<evidence type="ECO:0000256" key="10">
    <source>
        <dbReference type="ARBA" id="ARBA00048109"/>
    </source>
</evidence>
<dbReference type="GO" id="GO:0006071">
    <property type="term" value="P:glycerol metabolic process"/>
    <property type="evidence" value="ECO:0007669"/>
    <property type="project" value="UniProtKB-KW"/>
</dbReference>
<proteinExistence type="inferred from homology"/>
<evidence type="ECO:0000259" key="13">
    <source>
        <dbReference type="Pfam" id="PF03007"/>
    </source>
</evidence>
<dbReference type="SUPFAM" id="SSF52777">
    <property type="entry name" value="CoA-dependent acyltransferases"/>
    <property type="match status" value="1"/>
</dbReference>
<dbReference type="Proteomes" id="UP000244867">
    <property type="component" value="Unassembled WGS sequence"/>
</dbReference>
<evidence type="ECO:0000256" key="12">
    <source>
        <dbReference type="SAM" id="MobiDB-lite"/>
    </source>
</evidence>
<dbReference type="GO" id="GO:0071731">
    <property type="term" value="P:response to nitric oxide"/>
    <property type="evidence" value="ECO:0007669"/>
    <property type="project" value="TreeGrafter"/>
</dbReference>
<dbReference type="PANTHER" id="PTHR31650">
    <property type="entry name" value="O-ACYLTRANSFERASE (WSD1-LIKE) FAMILY PROTEIN"/>
    <property type="match status" value="1"/>
</dbReference>
<dbReference type="GO" id="GO:0005886">
    <property type="term" value="C:plasma membrane"/>
    <property type="evidence" value="ECO:0007669"/>
    <property type="project" value="TreeGrafter"/>
</dbReference>
<gene>
    <name evidence="15" type="ORF">C7S10_18910</name>
</gene>
<keyword evidence="9 11" id="KW-0012">Acyltransferase</keyword>
<dbReference type="InterPro" id="IPR009721">
    <property type="entry name" value="O-acyltransferase_WSD1_C"/>
</dbReference>
<evidence type="ECO:0000256" key="9">
    <source>
        <dbReference type="ARBA" id="ARBA00023315"/>
    </source>
</evidence>
<sequence>MSERLRPRDLALLATESPRTPMHNATVEIFDPGESGFDYASLMELIADRIAFVPRYRQRLQTVPGRLATPVWVDDPGFELAYHVRRSALPRPGDHAQLRELVARIASRPLDRSRPLWETYFVEGLADGRVAVLTKSHQILVDGRETVDIGQVLLDTEPDRPPLGHDEWAPRGRPDALSLALGAISDSIERPSTLVETVQANAESVLRTANSARHRVNDVAGALAGRKPVASTPINRQLSQQRRFLTIATRLDDYKRIRRVHGGTINDVILATLTGGLRAWLMTRTESMSGMRTIKTIVPMSVIDDELEATSLGTQVAGHLVNLPISEPSPVVRLHQVSYSFQAHKETGRGVGAERLAGIAGFAPTTFHALGSRVAASELRRGFQLSVTNVPGPQFPLYAGGATMVETYPVHPLLPGHALAVGVTSYNGGVFYGITADRDAIPDVDVLGQCITESLDELIESASESRQRAPRGRRTSSKAPKS</sequence>
<dbReference type="Pfam" id="PF06974">
    <property type="entry name" value="WS_DGAT_C"/>
    <property type="match status" value="1"/>
</dbReference>
<feature type="domain" description="O-acyltransferase WSD1-like N-terminal" evidence="13">
    <location>
        <begin position="5"/>
        <end position="269"/>
    </location>
</feature>
<dbReference type="RefSeq" id="WP_108346015.1">
    <property type="nucleotide sequence ID" value="NZ_PYXZ01000010.1"/>
</dbReference>
<evidence type="ECO:0000256" key="7">
    <source>
        <dbReference type="ARBA" id="ARBA00022798"/>
    </source>
</evidence>
<dbReference type="InterPro" id="IPR004255">
    <property type="entry name" value="O-acyltransferase_WSD1_N"/>
</dbReference>
<evidence type="ECO:0000256" key="6">
    <source>
        <dbReference type="ARBA" id="ARBA00022679"/>
    </source>
</evidence>
<dbReference type="InterPro" id="IPR045034">
    <property type="entry name" value="O-acyltransferase_WSD1-like"/>
</dbReference>
<accession>A0A2R7YSR1</accession>
<dbReference type="PANTHER" id="PTHR31650:SF1">
    <property type="entry name" value="WAX ESTER SYNTHASE_DIACYLGLYCEROL ACYLTRANSFERASE 4-RELATED"/>
    <property type="match status" value="1"/>
</dbReference>
<dbReference type="GO" id="GO:0051701">
    <property type="term" value="P:biological process involved in interaction with host"/>
    <property type="evidence" value="ECO:0007669"/>
    <property type="project" value="TreeGrafter"/>
</dbReference>
<dbReference type="EC" id="2.3.1.20" evidence="4 11"/>
<dbReference type="OrthoDB" id="9810950at2"/>
<comment type="similarity">
    <text evidence="3 11">Belongs to the long-chain O-acyltransferase family.</text>
</comment>
<evidence type="ECO:0000256" key="3">
    <source>
        <dbReference type="ARBA" id="ARBA00009587"/>
    </source>
</evidence>
<feature type="domain" description="O-acyltransferase WSD1 C-terminal" evidence="14">
    <location>
        <begin position="313"/>
        <end position="458"/>
    </location>
</feature>
<evidence type="ECO:0000256" key="5">
    <source>
        <dbReference type="ARBA" id="ARBA00022516"/>
    </source>
</evidence>
<dbReference type="GO" id="GO:0001666">
    <property type="term" value="P:response to hypoxia"/>
    <property type="evidence" value="ECO:0007669"/>
    <property type="project" value="TreeGrafter"/>
</dbReference>
<dbReference type="EMBL" id="PYXZ01000010">
    <property type="protein sequence ID" value="PUA79445.1"/>
    <property type="molecule type" value="Genomic_DNA"/>
</dbReference>
<reference evidence="15 16" key="1">
    <citation type="submission" date="2018-03" db="EMBL/GenBank/DDBJ databases">
        <authorList>
            <person name="Keele B.F."/>
        </authorList>
    </citation>
    <scope>NUCLEOTIDE SEQUENCE [LARGE SCALE GENOMIC DNA]</scope>
    <source>
        <strain evidence="15 16">IB-3</strain>
    </source>
</reference>
<evidence type="ECO:0000256" key="4">
    <source>
        <dbReference type="ARBA" id="ARBA00013244"/>
    </source>
</evidence>
<feature type="region of interest" description="Disordered" evidence="12">
    <location>
        <begin position="461"/>
        <end position="482"/>
    </location>
</feature>
<evidence type="ECO:0000256" key="11">
    <source>
        <dbReference type="RuleBase" id="RU361241"/>
    </source>
</evidence>
<evidence type="ECO:0000259" key="14">
    <source>
        <dbReference type="Pfam" id="PF06974"/>
    </source>
</evidence>